<name>A0AAV5D7E2_ELECO</name>
<dbReference type="Proteomes" id="UP001054889">
    <property type="component" value="Unassembled WGS sequence"/>
</dbReference>
<protein>
    <submittedName>
        <fullName evidence="1">Uncharacterized protein</fullName>
    </submittedName>
</protein>
<evidence type="ECO:0000313" key="2">
    <source>
        <dbReference type="Proteomes" id="UP001054889"/>
    </source>
</evidence>
<reference evidence="1" key="1">
    <citation type="journal article" date="2018" name="DNA Res.">
        <title>Multiple hybrid de novo genome assembly of finger millet, an orphan allotetraploid crop.</title>
        <authorList>
            <person name="Hatakeyama M."/>
            <person name="Aluri S."/>
            <person name="Balachadran M.T."/>
            <person name="Sivarajan S.R."/>
            <person name="Patrignani A."/>
            <person name="Gruter S."/>
            <person name="Poveda L."/>
            <person name="Shimizu-Inatsugi R."/>
            <person name="Baeten J."/>
            <person name="Francoijs K.J."/>
            <person name="Nataraja K.N."/>
            <person name="Reddy Y.A.N."/>
            <person name="Phadnis S."/>
            <person name="Ravikumar R.L."/>
            <person name="Schlapbach R."/>
            <person name="Sreeman S.M."/>
            <person name="Shimizu K.K."/>
        </authorList>
    </citation>
    <scope>NUCLEOTIDE SEQUENCE</scope>
</reference>
<reference evidence="1" key="2">
    <citation type="submission" date="2021-12" db="EMBL/GenBank/DDBJ databases">
        <title>Resequencing data analysis of finger millet.</title>
        <authorList>
            <person name="Hatakeyama M."/>
            <person name="Aluri S."/>
            <person name="Balachadran M.T."/>
            <person name="Sivarajan S.R."/>
            <person name="Poveda L."/>
            <person name="Shimizu-Inatsugi R."/>
            <person name="Schlapbach R."/>
            <person name="Sreeman S.M."/>
            <person name="Shimizu K.K."/>
        </authorList>
    </citation>
    <scope>NUCLEOTIDE SEQUENCE</scope>
</reference>
<dbReference type="AlphaFoldDB" id="A0AAV5D7E2"/>
<keyword evidence="2" id="KW-1185">Reference proteome</keyword>
<gene>
    <name evidence="1" type="primary">ga24673</name>
    <name evidence="1" type="ORF">PR202_ga24673</name>
</gene>
<dbReference type="EMBL" id="BQKI01000013">
    <property type="protein sequence ID" value="GJN06899.1"/>
    <property type="molecule type" value="Genomic_DNA"/>
</dbReference>
<accession>A0AAV5D7E2</accession>
<proteinExistence type="predicted"/>
<sequence>MGDPSRGSLDPGRPCGTMTRTETATAVEDSIGRASVAIAGTLNGSYARRGVVPCLPVRCLCKAPIMAGDICVGAQLPPLEPVIDRTLISNLSGLYDAIYPMTLAEEAKKKPVDNHGRTAPYGRVGQLPQLSTGRTLLLCCQPARGSSLPDAFFHGHSWLLQNTKEEEREKEKEGAKEFSNTNNFTIAIASRANLAAASAGGLLTVRTAAVEEPARGMFVMGVGNLWRRPG</sequence>
<organism evidence="1 2">
    <name type="scientific">Eleusine coracana subsp. coracana</name>
    <dbReference type="NCBI Taxonomy" id="191504"/>
    <lineage>
        <taxon>Eukaryota</taxon>
        <taxon>Viridiplantae</taxon>
        <taxon>Streptophyta</taxon>
        <taxon>Embryophyta</taxon>
        <taxon>Tracheophyta</taxon>
        <taxon>Spermatophyta</taxon>
        <taxon>Magnoliopsida</taxon>
        <taxon>Liliopsida</taxon>
        <taxon>Poales</taxon>
        <taxon>Poaceae</taxon>
        <taxon>PACMAD clade</taxon>
        <taxon>Chloridoideae</taxon>
        <taxon>Cynodonteae</taxon>
        <taxon>Eleusininae</taxon>
        <taxon>Eleusine</taxon>
    </lineage>
</organism>
<comment type="caution">
    <text evidence="1">The sequence shown here is derived from an EMBL/GenBank/DDBJ whole genome shotgun (WGS) entry which is preliminary data.</text>
</comment>
<evidence type="ECO:0000313" key="1">
    <source>
        <dbReference type="EMBL" id="GJN06899.1"/>
    </source>
</evidence>